<evidence type="ECO:0000256" key="1">
    <source>
        <dbReference type="SAM" id="Coils"/>
    </source>
</evidence>
<keyword evidence="4" id="KW-1185">Reference proteome</keyword>
<protein>
    <submittedName>
        <fullName evidence="3">Uncharacterized protein</fullName>
    </submittedName>
</protein>
<accession>A0ABD1MUH6</accession>
<organism evidence="3 4">
    <name type="scientific">Flemingia macrophylla</name>
    <dbReference type="NCBI Taxonomy" id="520843"/>
    <lineage>
        <taxon>Eukaryota</taxon>
        <taxon>Viridiplantae</taxon>
        <taxon>Streptophyta</taxon>
        <taxon>Embryophyta</taxon>
        <taxon>Tracheophyta</taxon>
        <taxon>Spermatophyta</taxon>
        <taxon>Magnoliopsida</taxon>
        <taxon>eudicotyledons</taxon>
        <taxon>Gunneridae</taxon>
        <taxon>Pentapetalae</taxon>
        <taxon>rosids</taxon>
        <taxon>fabids</taxon>
        <taxon>Fabales</taxon>
        <taxon>Fabaceae</taxon>
        <taxon>Papilionoideae</taxon>
        <taxon>50 kb inversion clade</taxon>
        <taxon>NPAAA clade</taxon>
        <taxon>indigoferoid/millettioid clade</taxon>
        <taxon>Phaseoleae</taxon>
        <taxon>Flemingia</taxon>
    </lineage>
</organism>
<dbReference type="EMBL" id="JBGMDY010000004">
    <property type="protein sequence ID" value="KAL2339301.1"/>
    <property type="molecule type" value="Genomic_DNA"/>
</dbReference>
<reference evidence="3 4" key="1">
    <citation type="submission" date="2024-08" db="EMBL/GenBank/DDBJ databases">
        <title>Insights into the chromosomal genome structure of Flemingia macrophylla.</title>
        <authorList>
            <person name="Ding Y."/>
            <person name="Zhao Y."/>
            <person name="Bi W."/>
            <person name="Wu M."/>
            <person name="Zhao G."/>
            <person name="Gong Y."/>
            <person name="Li W."/>
            <person name="Zhang P."/>
        </authorList>
    </citation>
    <scope>NUCLEOTIDE SEQUENCE [LARGE SCALE GENOMIC DNA]</scope>
    <source>
        <strain evidence="3">DYQJB</strain>
        <tissue evidence="3">Leaf</tissue>
    </source>
</reference>
<feature type="coiled-coil region" evidence="1">
    <location>
        <begin position="105"/>
        <end position="132"/>
    </location>
</feature>
<proteinExistence type="predicted"/>
<evidence type="ECO:0000313" key="3">
    <source>
        <dbReference type="EMBL" id="KAL2339301.1"/>
    </source>
</evidence>
<dbReference type="Proteomes" id="UP001603857">
    <property type="component" value="Unassembled WGS sequence"/>
</dbReference>
<evidence type="ECO:0000256" key="2">
    <source>
        <dbReference type="SAM" id="Phobius"/>
    </source>
</evidence>
<keyword evidence="1" id="KW-0175">Coiled coil</keyword>
<feature type="transmembrane region" description="Helical" evidence="2">
    <location>
        <begin position="176"/>
        <end position="192"/>
    </location>
</feature>
<keyword evidence="2" id="KW-1133">Transmembrane helix</keyword>
<sequence length="193" mass="21937">MGTAQSANRKRLFPILPSARYHHLRQSSESDQPLLQHFNPKFTEIEDEVETHWEKSCSLEKTIEGDKQKAMTSLKENFDNLKKSLDQEIKGREADIRTYSAGMVLKRLEEKHIQVKKEIAELKTRIDEMTSTIIGVAGVIANNDELKHKSHEPKVVNESSEVKITNVGMITISKEGLYIILIFLIAVLIGLNL</sequence>
<dbReference type="AlphaFoldDB" id="A0ABD1MUH6"/>
<gene>
    <name evidence="3" type="ORF">Fmac_013747</name>
</gene>
<evidence type="ECO:0000313" key="4">
    <source>
        <dbReference type="Proteomes" id="UP001603857"/>
    </source>
</evidence>
<keyword evidence="2" id="KW-0812">Transmembrane</keyword>
<name>A0ABD1MUH6_9FABA</name>
<keyword evidence="2" id="KW-0472">Membrane</keyword>
<comment type="caution">
    <text evidence="3">The sequence shown here is derived from an EMBL/GenBank/DDBJ whole genome shotgun (WGS) entry which is preliminary data.</text>
</comment>